<feature type="transmembrane region" description="Helical" evidence="9">
    <location>
        <begin position="20"/>
        <end position="40"/>
    </location>
</feature>
<evidence type="ECO:0000256" key="7">
    <source>
        <dbReference type="ARBA" id="ARBA00022989"/>
    </source>
</evidence>
<dbReference type="InterPro" id="IPR058634">
    <property type="entry name" value="AaeA-lik-b-barrel"/>
</dbReference>
<dbReference type="RefSeq" id="WP_039104943.1">
    <property type="nucleotide sequence ID" value="NZ_CP009056.1"/>
</dbReference>
<keyword evidence="5" id="KW-0997">Cell inner membrane</keyword>
<gene>
    <name evidence="12" type="ORF">FPB0191_01419</name>
</gene>
<protein>
    <submittedName>
        <fullName evidence="12">Multidrug resistance efflux pump</fullName>
    </submittedName>
</protein>
<organism evidence="12 13">
    <name type="scientific">Frischella perrara</name>
    <dbReference type="NCBI Taxonomy" id="1267021"/>
    <lineage>
        <taxon>Bacteria</taxon>
        <taxon>Pseudomonadati</taxon>
        <taxon>Pseudomonadota</taxon>
        <taxon>Gammaproteobacteria</taxon>
        <taxon>Orbales</taxon>
        <taxon>Orbaceae</taxon>
        <taxon>Frischella</taxon>
    </lineage>
</organism>
<evidence type="ECO:0000256" key="2">
    <source>
        <dbReference type="ARBA" id="ARBA00009477"/>
    </source>
</evidence>
<dbReference type="Pfam" id="PF25885">
    <property type="entry name" value="HH_EMRA"/>
    <property type="match status" value="1"/>
</dbReference>
<dbReference type="Gene3D" id="2.40.50.100">
    <property type="match status" value="1"/>
</dbReference>
<accession>A0A0A7S193</accession>
<dbReference type="GO" id="GO:0005886">
    <property type="term" value="C:plasma membrane"/>
    <property type="evidence" value="ECO:0007669"/>
    <property type="project" value="UniProtKB-SubCell"/>
</dbReference>
<evidence type="ECO:0000256" key="1">
    <source>
        <dbReference type="ARBA" id="ARBA00004383"/>
    </source>
</evidence>
<feature type="domain" description="p-hydroxybenzoic acid efflux pump subunit AaeA-like beta-barrel" evidence="11">
    <location>
        <begin position="248"/>
        <end position="335"/>
    </location>
</feature>
<dbReference type="PANTHER" id="PTHR30386">
    <property type="entry name" value="MEMBRANE FUSION SUBUNIT OF EMRAB-TOLC MULTIDRUG EFFLUX PUMP"/>
    <property type="match status" value="1"/>
</dbReference>
<name>A0A0A7S193_FRIPE</name>
<dbReference type="SUPFAM" id="SSF111369">
    <property type="entry name" value="HlyD-like secretion proteins"/>
    <property type="match status" value="1"/>
</dbReference>
<feature type="domain" description="Multidrug export protein EmrA/FarA alpha-helical hairpin" evidence="10">
    <location>
        <begin position="91"/>
        <end position="210"/>
    </location>
</feature>
<comment type="similarity">
    <text evidence="2">Belongs to the membrane fusion protein (MFP) (TC 8.A.1) family.</text>
</comment>
<reference evidence="12 13" key="1">
    <citation type="journal article" date="2014" name="Appl. Environ. Microbiol.">
        <title>Gut symbionts from distinct hosts exhibit genotoxic activity via divergent colibactin biosynthetic pathways.</title>
        <authorList>
            <person name="Engel P."/>
            <person name="Vizcaino M.I."/>
            <person name="Crawford J.M."/>
        </authorList>
    </citation>
    <scope>NUCLEOTIDE SEQUENCE [LARGE SCALE GENOMIC DNA]</scope>
    <source>
        <strain evidence="12 13">PEB0191</strain>
    </source>
</reference>
<evidence type="ECO:0000256" key="3">
    <source>
        <dbReference type="ARBA" id="ARBA00022448"/>
    </source>
</evidence>
<keyword evidence="8 9" id="KW-0472">Membrane</keyword>
<sequence>MKNNTDGRQFNGLTRYKKLIILSVIFLVSGIGYFIFWFMFSRFTQSTDNAYVMGNQIPIHTQISGGISSIYVDDNDFVRKKDVIAQLESIDAENNFIYAKNELAKVIRETQQIKLTTEKLLASIRLKQATLDKLEKDLARREGLWSRKAISKEEIEHARQDVLIALNDLNISKQELEINNALLMQNSLLEQPKIQQAISKLKEAWLNLKRVTIVSPVTGYVSRRQVQIGAQVNRGERLLVIVPLDQVWVEANFKEVQLKHIRLGQKVKLTSDYYGDDIKFDGVITGIAMGTGSAFSLLPAQNATGNWIKVIQRLPVRIELNKEQIKEYPLRVGLSMYVTVDTSDVSGKLLTDISPQEIKYQTDVLAYDLDEFKQLVQEIMQNNLILESNIQ</sequence>
<dbReference type="InterPro" id="IPR050739">
    <property type="entry name" value="MFP"/>
</dbReference>
<evidence type="ECO:0000256" key="9">
    <source>
        <dbReference type="SAM" id="Phobius"/>
    </source>
</evidence>
<evidence type="ECO:0000259" key="11">
    <source>
        <dbReference type="Pfam" id="PF25963"/>
    </source>
</evidence>
<dbReference type="GO" id="GO:0015721">
    <property type="term" value="P:bile acid and bile salt transport"/>
    <property type="evidence" value="ECO:0007669"/>
    <property type="project" value="UniProtKB-ARBA"/>
</dbReference>
<dbReference type="KEGG" id="fpp:FPB0191_01419"/>
<dbReference type="GO" id="GO:1990961">
    <property type="term" value="P:xenobiotic detoxification by transmembrane export across the plasma membrane"/>
    <property type="evidence" value="ECO:0007669"/>
    <property type="project" value="UniProtKB-ARBA"/>
</dbReference>
<dbReference type="Proteomes" id="UP000030901">
    <property type="component" value="Chromosome"/>
</dbReference>
<dbReference type="InterPro" id="IPR058633">
    <property type="entry name" value="EmrA/FarA_HH"/>
</dbReference>
<evidence type="ECO:0000313" key="13">
    <source>
        <dbReference type="Proteomes" id="UP000030901"/>
    </source>
</evidence>
<dbReference type="EMBL" id="CP009056">
    <property type="protein sequence ID" value="AJA45238.1"/>
    <property type="molecule type" value="Genomic_DNA"/>
</dbReference>
<dbReference type="OrthoDB" id="9811754at2"/>
<evidence type="ECO:0000256" key="4">
    <source>
        <dbReference type="ARBA" id="ARBA00022475"/>
    </source>
</evidence>
<dbReference type="Pfam" id="PF25963">
    <property type="entry name" value="Beta-barrel_AAEA"/>
    <property type="match status" value="1"/>
</dbReference>
<keyword evidence="4" id="KW-1003">Cell membrane</keyword>
<evidence type="ECO:0000256" key="6">
    <source>
        <dbReference type="ARBA" id="ARBA00022692"/>
    </source>
</evidence>
<dbReference type="FunFam" id="2.40.30.170:FF:000003">
    <property type="entry name" value="Multidrug resistance protein A"/>
    <property type="match status" value="1"/>
</dbReference>
<evidence type="ECO:0000313" key="12">
    <source>
        <dbReference type="EMBL" id="AJA45238.1"/>
    </source>
</evidence>
<keyword evidence="7 9" id="KW-1133">Transmembrane helix</keyword>
<proteinExistence type="inferred from homology"/>
<dbReference type="PANTHER" id="PTHR30386:SF19">
    <property type="entry name" value="MULTIDRUG EXPORT PROTEIN EMRA-RELATED"/>
    <property type="match status" value="1"/>
</dbReference>
<keyword evidence="6 9" id="KW-0812">Transmembrane</keyword>
<dbReference type="Gene3D" id="2.40.30.170">
    <property type="match status" value="1"/>
</dbReference>
<dbReference type="HOGENOM" id="CLU_018816_15_0_6"/>
<evidence type="ECO:0000256" key="5">
    <source>
        <dbReference type="ARBA" id="ARBA00022519"/>
    </source>
</evidence>
<keyword evidence="13" id="KW-1185">Reference proteome</keyword>
<keyword evidence="3" id="KW-0813">Transport</keyword>
<dbReference type="GO" id="GO:0046677">
    <property type="term" value="P:response to antibiotic"/>
    <property type="evidence" value="ECO:0007669"/>
    <property type="project" value="UniProtKB-ARBA"/>
</dbReference>
<dbReference type="STRING" id="1267021.FPB0191_01419"/>
<comment type="subcellular location">
    <subcellularLocation>
        <location evidence="1">Cell inner membrane</location>
        <topology evidence="1">Single-pass membrane protein</topology>
        <orientation evidence="1">Periplasmic side</orientation>
    </subcellularLocation>
</comment>
<dbReference type="AlphaFoldDB" id="A0A0A7S193"/>
<evidence type="ECO:0000256" key="8">
    <source>
        <dbReference type="ARBA" id="ARBA00023136"/>
    </source>
</evidence>
<evidence type="ECO:0000259" key="10">
    <source>
        <dbReference type="Pfam" id="PF25885"/>
    </source>
</evidence>